<dbReference type="SMART" id="SM00987">
    <property type="entry name" value="UreE_C"/>
    <property type="match status" value="1"/>
</dbReference>
<dbReference type="OrthoDB" id="9789139at2"/>
<dbReference type="PANTHER" id="PTHR42160">
    <property type="entry name" value="URACIL-DNA GLYCOSYLASE SUPERFAMILY PROTEIN"/>
    <property type="match status" value="1"/>
</dbReference>
<sequence length="199" mass="22293">MKHPADNALVGLLDDIAQCRLCEADFGFTPRPVLQVSPNTKILIAGQAPGRKVHESGIPFKDASGDRLRDWMGIDKETFYSDAIAIVPMAFCFPGTGKSGDLPPPAICAKTWRGRVLEQLPERQLTLLVGHHAMKWHLPELKRSTLTDIVSQWQTFSDGTLPLPHPSPRNQYWLKKHPWFEQELLPQLKAQVQKALSAD</sequence>
<dbReference type="PANTHER" id="PTHR42160:SF1">
    <property type="entry name" value="URACIL-DNA GLYCOSYLASE SUPERFAMILY PROTEIN"/>
    <property type="match status" value="1"/>
</dbReference>
<dbReference type="InterPro" id="IPR036895">
    <property type="entry name" value="Uracil-DNA_glycosylase-like_sf"/>
</dbReference>
<name>A0A5S9QXL3_9GAMM</name>
<dbReference type="InterPro" id="IPR047124">
    <property type="entry name" value="HI_0220.2"/>
</dbReference>
<organism evidence="2 3">
    <name type="scientific">BD1-7 clade bacterium</name>
    <dbReference type="NCBI Taxonomy" id="2029982"/>
    <lineage>
        <taxon>Bacteria</taxon>
        <taxon>Pseudomonadati</taxon>
        <taxon>Pseudomonadota</taxon>
        <taxon>Gammaproteobacteria</taxon>
        <taxon>Cellvibrionales</taxon>
        <taxon>Spongiibacteraceae</taxon>
        <taxon>BD1-7 clade</taxon>
    </lineage>
</organism>
<proteinExistence type="predicted"/>
<protein>
    <recommendedName>
        <fullName evidence="1">Uracil-DNA glycosylase-like domain-containing protein</fullName>
    </recommendedName>
</protein>
<dbReference type="Pfam" id="PF03167">
    <property type="entry name" value="UDG"/>
    <property type="match status" value="1"/>
</dbReference>
<dbReference type="Gene3D" id="3.40.470.10">
    <property type="entry name" value="Uracil-DNA glycosylase-like domain"/>
    <property type="match status" value="1"/>
</dbReference>
<dbReference type="AlphaFoldDB" id="A0A5S9QXL3"/>
<evidence type="ECO:0000313" key="2">
    <source>
        <dbReference type="EMBL" id="CAA0124051.1"/>
    </source>
</evidence>
<evidence type="ECO:0000313" key="3">
    <source>
        <dbReference type="Proteomes" id="UP000441399"/>
    </source>
</evidence>
<keyword evidence="3" id="KW-1185">Reference proteome</keyword>
<reference evidence="2 3" key="1">
    <citation type="submission" date="2019-11" db="EMBL/GenBank/DDBJ databases">
        <authorList>
            <person name="Holert J."/>
        </authorList>
    </citation>
    <scope>NUCLEOTIDE SEQUENCE [LARGE SCALE GENOMIC DNA]</scope>
    <source>
        <strain evidence="2">SB11_3</strain>
    </source>
</reference>
<dbReference type="SUPFAM" id="SSF52141">
    <property type="entry name" value="Uracil-DNA glycosylase-like"/>
    <property type="match status" value="1"/>
</dbReference>
<evidence type="ECO:0000259" key="1">
    <source>
        <dbReference type="SMART" id="SM00986"/>
    </source>
</evidence>
<dbReference type="CDD" id="cd10033">
    <property type="entry name" value="UDG_like"/>
    <property type="match status" value="1"/>
</dbReference>
<dbReference type="Proteomes" id="UP000441399">
    <property type="component" value="Unassembled WGS sequence"/>
</dbReference>
<gene>
    <name evidence="2" type="ORF">OPDIPICF_02966</name>
</gene>
<dbReference type="SMART" id="SM00986">
    <property type="entry name" value="UDG"/>
    <property type="match status" value="1"/>
</dbReference>
<dbReference type="EMBL" id="CACSIO010000056">
    <property type="protein sequence ID" value="CAA0124051.1"/>
    <property type="molecule type" value="Genomic_DNA"/>
</dbReference>
<accession>A0A5S9QXL3</accession>
<feature type="domain" description="Uracil-DNA glycosylase-like" evidence="1">
    <location>
        <begin position="33"/>
        <end position="189"/>
    </location>
</feature>
<dbReference type="InterPro" id="IPR005122">
    <property type="entry name" value="Uracil-DNA_glycosylase-like"/>
</dbReference>